<reference evidence="1 2" key="1">
    <citation type="submission" date="2020-08" db="EMBL/GenBank/DDBJ databases">
        <title>Genomic Encyclopedia of Type Strains, Phase IV (KMG-IV): sequencing the most valuable type-strain genomes for metagenomic binning, comparative biology and taxonomic classification.</title>
        <authorList>
            <person name="Goeker M."/>
        </authorList>
    </citation>
    <scope>NUCLEOTIDE SEQUENCE [LARGE SCALE GENOMIC DNA]</scope>
    <source>
        <strain evidence="1 2">DSM 26944</strain>
    </source>
</reference>
<name>A0A7W9B1G1_9HYPH</name>
<proteinExistence type="predicted"/>
<accession>A0A7W9B1G1</accession>
<sequence length="67" mass="7921">MAWAIFKVECNWSRPQSRFSFNAKASQEPQERPQDFIDYCVSKGWATKVQSPTRDEKRALRSRNRAK</sequence>
<evidence type="ECO:0000313" key="1">
    <source>
        <dbReference type="EMBL" id="MBB5704286.1"/>
    </source>
</evidence>
<protein>
    <submittedName>
        <fullName evidence="1">Uncharacterized protein</fullName>
    </submittedName>
</protein>
<dbReference type="AlphaFoldDB" id="A0A7W9B1G1"/>
<comment type="caution">
    <text evidence="1">The sequence shown here is derived from an EMBL/GenBank/DDBJ whole genome shotgun (WGS) entry which is preliminary data.</text>
</comment>
<dbReference type="RefSeq" id="WP_374828585.1">
    <property type="nucleotide sequence ID" value="NZ_JBHEET010000005.1"/>
</dbReference>
<dbReference type="EMBL" id="JACIJG010000027">
    <property type="protein sequence ID" value="MBB5704286.1"/>
    <property type="molecule type" value="Genomic_DNA"/>
</dbReference>
<gene>
    <name evidence="1" type="ORF">FHS76_004203</name>
</gene>
<dbReference type="Proteomes" id="UP000555546">
    <property type="component" value="Unassembled WGS sequence"/>
</dbReference>
<evidence type="ECO:0000313" key="2">
    <source>
        <dbReference type="Proteomes" id="UP000555546"/>
    </source>
</evidence>
<keyword evidence="2" id="KW-1185">Reference proteome</keyword>
<organism evidence="1 2">
    <name type="scientific">Brucella daejeonensis</name>
    <dbReference type="NCBI Taxonomy" id="659015"/>
    <lineage>
        <taxon>Bacteria</taxon>
        <taxon>Pseudomonadati</taxon>
        <taxon>Pseudomonadota</taxon>
        <taxon>Alphaproteobacteria</taxon>
        <taxon>Hyphomicrobiales</taxon>
        <taxon>Brucellaceae</taxon>
        <taxon>Brucella/Ochrobactrum group</taxon>
        <taxon>Brucella</taxon>
    </lineage>
</organism>